<keyword evidence="1" id="KW-0812">Transmembrane</keyword>
<comment type="caution">
    <text evidence="2">The sequence shown here is derived from an EMBL/GenBank/DDBJ whole genome shotgun (WGS) entry which is preliminary data.</text>
</comment>
<dbReference type="InterPro" id="IPR006059">
    <property type="entry name" value="SBP"/>
</dbReference>
<dbReference type="RefSeq" id="WP_377489273.1">
    <property type="nucleotide sequence ID" value="NZ_JBHMDO010000003.1"/>
</dbReference>
<keyword evidence="1" id="KW-0472">Membrane</keyword>
<organism evidence="2 3">
    <name type="scientific">Paenibacillus aurantiacus</name>
    <dbReference type="NCBI Taxonomy" id="1936118"/>
    <lineage>
        <taxon>Bacteria</taxon>
        <taxon>Bacillati</taxon>
        <taxon>Bacillota</taxon>
        <taxon>Bacilli</taxon>
        <taxon>Bacillales</taxon>
        <taxon>Paenibacillaceae</taxon>
        <taxon>Paenibacillus</taxon>
    </lineage>
</organism>
<accession>A0ABV5KHS9</accession>
<evidence type="ECO:0000313" key="2">
    <source>
        <dbReference type="EMBL" id="MFB9324775.1"/>
    </source>
</evidence>
<name>A0ABV5KHS9_9BACL</name>
<reference evidence="2 3" key="1">
    <citation type="submission" date="2024-09" db="EMBL/GenBank/DDBJ databases">
        <authorList>
            <person name="Sun Q."/>
            <person name="Mori K."/>
        </authorList>
    </citation>
    <scope>NUCLEOTIDE SEQUENCE [LARGE SCALE GENOMIC DNA]</scope>
    <source>
        <strain evidence="2 3">TISTR 2452</strain>
    </source>
</reference>
<dbReference type="EMBL" id="JBHMDO010000003">
    <property type="protein sequence ID" value="MFB9324775.1"/>
    <property type="molecule type" value="Genomic_DNA"/>
</dbReference>
<dbReference type="InterPro" id="IPR050490">
    <property type="entry name" value="Bact_solute-bd_prot1"/>
</dbReference>
<dbReference type="Gene3D" id="3.40.190.10">
    <property type="entry name" value="Periplasmic binding protein-like II"/>
    <property type="match status" value="1"/>
</dbReference>
<proteinExistence type="predicted"/>
<dbReference type="PANTHER" id="PTHR43649">
    <property type="entry name" value="ARABINOSE-BINDING PROTEIN-RELATED"/>
    <property type="match status" value="1"/>
</dbReference>
<dbReference type="Proteomes" id="UP001589747">
    <property type="component" value="Unassembled WGS sequence"/>
</dbReference>
<protein>
    <submittedName>
        <fullName evidence="2">ABC transporter substrate-binding protein</fullName>
    </submittedName>
</protein>
<keyword evidence="3" id="KW-1185">Reference proteome</keyword>
<feature type="transmembrane region" description="Helical" evidence="1">
    <location>
        <begin position="45"/>
        <end position="64"/>
    </location>
</feature>
<dbReference type="SUPFAM" id="SSF53850">
    <property type="entry name" value="Periplasmic binding protein-like II"/>
    <property type="match status" value="1"/>
</dbReference>
<gene>
    <name evidence="2" type="ORF">ACFFSY_02325</name>
</gene>
<keyword evidence="1" id="KW-1133">Transmembrane helix</keyword>
<evidence type="ECO:0000313" key="3">
    <source>
        <dbReference type="Proteomes" id="UP001589747"/>
    </source>
</evidence>
<dbReference type="Pfam" id="PF01547">
    <property type="entry name" value="SBP_bac_1"/>
    <property type="match status" value="1"/>
</dbReference>
<sequence>MTERTLDWEKRLRGEPPIENGFTSQSERKVGEKIRMKTKERRSPFRMVAAAMSIALLAGGGWYFKDDLQKLTAQEAALDVPAALRNDPLADTAVELKVQQDSMSSYLFDIYGKKMFIIRHPSVSFQSLEPPATDASGDVAKWAEAFETWMDQARPDVLQLPYNLYAELAAKGKLLSLESRIQRTDVDLDAYYEPVTELLRLGGGGELYGLSARFDTNVVYVNKKLFASRGVALPSEDGMTVDEILATAARFSGTGEAGLYGQNGNQTYQIVNFLGETSGLQSVAYQDGAWRATVGTDAWQDLWRKMAEGAKAGWLQHAKPLGDNYTFDDRMKQDAFAQGQAAMTIGGAAYAHLLEEYKQLVQIQDDWIAVPIKIASGAPNEDTFLEPGTVYAVNAASPNQEAAWEVVKFMTGREFGKKLLSTGVQSDLLSSRLDVLDAADQKRWEAFYADSADPAQAYKQLTAAKPGYWSAAGLLAEAGAKYMKAVADDELTVEEALRRMQAELDSALVSLGGKGAIR</sequence>
<dbReference type="PANTHER" id="PTHR43649:SF12">
    <property type="entry name" value="DIACETYLCHITOBIOSE BINDING PROTEIN DASA"/>
    <property type="match status" value="1"/>
</dbReference>
<evidence type="ECO:0000256" key="1">
    <source>
        <dbReference type="SAM" id="Phobius"/>
    </source>
</evidence>